<keyword evidence="1" id="KW-0732">Signal</keyword>
<feature type="signal peptide" evidence="1">
    <location>
        <begin position="1"/>
        <end position="17"/>
    </location>
</feature>
<dbReference type="KEGG" id="uli:ETAA1_13750"/>
<proteinExistence type="predicted"/>
<dbReference type="EMBL" id="CP036273">
    <property type="protein sequence ID" value="QDU19450.1"/>
    <property type="molecule type" value="Genomic_DNA"/>
</dbReference>
<name>A0A517XPL4_9BACT</name>
<keyword evidence="3" id="KW-1185">Reference proteome</keyword>
<dbReference type="AlphaFoldDB" id="A0A517XPL4"/>
<feature type="chain" id="PRO_5022188475" evidence="1">
    <location>
        <begin position="18"/>
        <end position="196"/>
    </location>
</feature>
<dbReference type="RefSeq" id="WP_145235443.1">
    <property type="nucleotide sequence ID" value="NZ_CP036273.1"/>
</dbReference>
<dbReference type="Proteomes" id="UP000319576">
    <property type="component" value="Chromosome"/>
</dbReference>
<gene>
    <name evidence="2" type="ORF">ETAA1_13750</name>
</gene>
<evidence type="ECO:0000313" key="2">
    <source>
        <dbReference type="EMBL" id="QDU19450.1"/>
    </source>
</evidence>
<dbReference type="OrthoDB" id="281402at2"/>
<evidence type="ECO:0000313" key="3">
    <source>
        <dbReference type="Proteomes" id="UP000319576"/>
    </source>
</evidence>
<accession>A0A517XPL4</accession>
<evidence type="ECO:0000256" key="1">
    <source>
        <dbReference type="SAM" id="SignalP"/>
    </source>
</evidence>
<protein>
    <submittedName>
        <fullName evidence="2">Uncharacterized protein</fullName>
    </submittedName>
</protein>
<sequence length="196" mass="20345" precursor="true">MPRTPAALALLAAIVVAAQPETPAAAQGKADWFAKAVKKVEARFEPAEAKPGQTVTFKLTVELADGYYTYPTAQPDKAAASMTNQLKFPEPGAVVFVGAVTDPPVYDVKSEPDLGIKEYHVNPGTAVYSRKAVVSPKAAAGPAAVKLAAFKMQVCDKNNCFPPKAVPAEATLKVLPGPAVPVEAAYAAEVAKAVGN</sequence>
<organism evidence="2 3">
    <name type="scientific">Urbifossiella limnaea</name>
    <dbReference type="NCBI Taxonomy" id="2528023"/>
    <lineage>
        <taxon>Bacteria</taxon>
        <taxon>Pseudomonadati</taxon>
        <taxon>Planctomycetota</taxon>
        <taxon>Planctomycetia</taxon>
        <taxon>Gemmatales</taxon>
        <taxon>Gemmataceae</taxon>
        <taxon>Urbifossiella</taxon>
    </lineage>
</organism>
<reference evidence="2 3" key="1">
    <citation type="submission" date="2019-02" db="EMBL/GenBank/DDBJ databases">
        <title>Deep-cultivation of Planctomycetes and their phenomic and genomic characterization uncovers novel biology.</title>
        <authorList>
            <person name="Wiegand S."/>
            <person name="Jogler M."/>
            <person name="Boedeker C."/>
            <person name="Pinto D."/>
            <person name="Vollmers J."/>
            <person name="Rivas-Marin E."/>
            <person name="Kohn T."/>
            <person name="Peeters S.H."/>
            <person name="Heuer A."/>
            <person name="Rast P."/>
            <person name="Oberbeckmann S."/>
            <person name="Bunk B."/>
            <person name="Jeske O."/>
            <person name="Meyerdierks A."/>
            <person name="Storesund J.E."/>
            <person name="Kallscheuer N."/>
            <person name="Luecker S."/>
            <person name="Lage O.M."/>
            <person name="Pohl T."/>
            <person name="Merkel B.J."/>
            <person name="Hornburger P."/>
            <person name="Mueller R.-W."/>
            <person name="Bruemmer F."/>
            <person name="Labrenz M."/>
            <person name="Spormann A.M."/>
            <person name="Op den Camp H."/>
            <person name="Overmann J."/>
            <person name="Amann R."/>
            <person name="Jetten M.S.M."/>
            <person name="Mascher T."/>
            <person name="Medema M.H."/>
            <person name="Devos D.P."/>
            <person name="Kaster A.-K."/>
            <person name="Ovreas L."/>
            <person name="Rohde M."/>
            <person name="Galperin M.Y."/>
            <person name="Jogler C."/>
        </authorList>
    </citation>
    <scope>NUCLEOTIDE SEQUENCE [LARGE SCALE GENOMIC DNA]</scope>
    <source>
        <strain evidence="2 3">ETA_A1</strain>
    </source>
</reference>